<proteinExistence type="predicted"/>
<comment type="caution">
    <text evidence="1">The sequence shown here is derived from an EMBL/GenBank/DDBJ whole genome shotgun (WGS) entry which is preliminary data.</text>
</comment>
<dbReference type="RefSeq" id="WP_146178814.1">
    <property type="nucleotide sequence ID" value="NZ_BMEZ01000007.1"/>
</dbReference>
<dbReference type="Proteomes" id="UP000244069">
    <property type="component" value="Unassembled WGS sequence"/>
</dbReference>
<dbReference type="OrthoDB" id="7871152at2"/>
<keyword evidence="2" id="KW-1185">Reference proteome</keyword>
<gene>
    <name evidence="1" type="ORF">C8N44_10716</name>
</gene>
<dbReference type="AlphaFoldDB" id="A0A2T6AZE4"/>
<sequence>MTKILAMMSLYYFCEASAAERMLPLDEAMACAQLYDSIKIAFLDEPAAPTGTPERIAQNRLGYRGFKAWEAAHPDLVATLRASARRQLGH</sequence>
<organism evidence="1 2">
    <name type="scientific">Allosediminivita pacifica</name>
    <dbReference type="NCBI Taxonomy" id="1267769"/>
    <lineage>
        <taxon>Bacteria</taxon>
        <taxon>Pseudomonadati</taxon>
        <taxon>Pseudomonadota</taxon>
        <taxon>Alphaproteobacteria</taxon>
        <taxon>Rhodobacterales</taxon>
        <taxon>Paracoccaceae</taxon>
        <taxon>Allosediminivita</taxon>
    </lineage>
</organism>
<evidence type="ECO:0000313" key="1">
    <source>
        <dbReference type="EMBL" id="PTX49176.1"/>
    </source>
</evidence>
<evidence type="ECO:0000313" key="2">
    <source>
        <dbReference type="Proteomes" id="UP000244069"/>
    </source>
</evidence>
<protein>
    <submittedName>
        <fullName evidence="1">Uncharacterized protein</fullName>
    </submittedName>
</protein>
<name>A0A2T6AZE4_9RHOB</name>
<accession>A0A2T6AZE4</accession>
<reference evidence="1 2" key="1">
    <citation type="submission" date="2018-04" db="EMBL/GenBank/DDBJ databases">
        <title>Genomic Encyclopedia of Archaeal and Bacterial Type Strains, Phase II (KMG-II): from individual species to whole genera.</title>
        <authorList>
            <person name="Goeker M."/>
        </authorList>
    </citation>
    <scope>NUCLEOTIDE SEQUENCE [LARGE SCALE GENOMIC DNA]</scope>
    <source>
        <strain evidence="1 2">DSM 29329</strain>
    </source>
</reference>
<dbReference type="EMBL" id="QBKN01000007">
    <property type="protein sequence ID" value="PTX49176.1"/>
    <property type="molecule type" value="Genomic_DNA"/>
</dbReference>